<sequence length="64" mass="7084">MKNKLKKAIFLLNFILMVSLPVLSGDENEEIDGSCCVCRCHSSTNSCLVGNKISFRPRCNCVTC</sequence>
<evidence type="ECO:0000313" key="2">
    <source>
        <dbReference type="EMBL" id="SFF09641.1"/>
    </source>
</evidence>
<dbReference type="Proteomes" id="UP000199513">
    <property type="component" value="Unassembled WGS sequence"/>
</dbReference>
<dbReference type="AlphaFoldDB" id="A0A1I2FYY3"/>
<proteinExistence type="predicted"/>
<keyword evidence="3" id="KW-1185">Reference proteome</keyword>
<reference evidence="2 3" key="1">
    <citation type="submission" date="2016-10" db="EMBL/GenBank/DDBJ databases">
        <authorList>
            <person name="de Groot N.N."/>
        </authorList>
    </citation>
    <scope>NUCLEOTIDE SEQUENCE [LARGE SCALE GENOMIC DNA]</scope>
    <source>
        <strain>GEY</strain>
        <strain evidence="3">DSM 9560</strain>
    </source>
</reference>
<keyword evidence="1" id="KW-0732">Signal</keyword>
<dbReference type="EMBL" id="FONY01000015">
    <property type="protein sequence ID" value="SFF09641.1"/>
    <property type="molecule type" value="Genomic_DNA"/>
</dbReference>
<evidence type="ECO:0000313" key="3">
    <source>
        <dbReference type="Proteomes" id="UP000199513"/>
    </source>
</evidence>
<protein>
    <submittedName>
        <fullName evidence="2">Uncharacterized protein</fullName>
    </submittedName>
</protein>
<dbReference type="STRING" id="1003.SAMN04488541_1015111"/>
<feature type="chain" id="PRO_5011733090" evidence="1">
    <location>
        <begin position="25"/>
        <end position="64"/>
    </location>
</feature>
<gene>
    <name evidence="2" type="ORF">SAMN04488541_1015111</name>
</gene>
<name>A0A1I2FYY3_9BACT</name>
<accession>A0A1I2FYY3</accession>
<organism evidence="2 3">
    <name type="scientific">Thermoflexibacter ruber</name>
    <dbReference type="NCBI Taxonomy" id="1003"/>
    <lineage>
        <taxon>Bacteria</taxon>
        <taxon>Pseudomonadati</taxon>
        <taxon>Bacteroidota</taxon>
        <taxon>Cytophagia</taxon>
        <taxon>Cytophagales</taxon>
        <taxon>Thermoflexibacteraceae</taxon>
        <taxon>Thermoflexibacter</taxon>
    </lineage>
</organism>
<evidence type="ECO:0000256" key="1">
    <source>
        <dbReference type="SAM" id="SignalP"/>
    </source>
</evidence>
<feature type="signal peptide" evidence="1">
    <location>
        <begin position="1"/>
        <end position="24"/>
    </location>
</feature>